<evidence type="ECO:0000313" key="2">
    <source>
        <dbReference type="EMBL" id="GEU40834.1"/>
    </source>
</evidence>
<gene>
    <name evidence="2" type="ORF">Tci_012812</name>
</gene>
<evidence type="ECO:0000256" key="1">
    <source>
        <dbReference type="SAM" id="MobiDB-lite"/>
    </source>
</evidence>
<reference evidence="2" key="1">
    <citation type="journal article" date="2019" name="Sci. Rep.">
        <title>Draft genome of Tanacetum cinerariifolium, the natural source of mosquito coil.</title>
        <authorList>
            <person name="Yamashiro T."/>
            <person name="Shiraishi A."/>
            <person name="Satake H."/>
            <person name="Nakayama K."/>
        </authorList>
    </citation>
    <scope>NUCLEOTIDE SEQUENCE</scope>
</reference>
<feature type="region of interest" description="Disordered" evidence="1">
    <location>
        <begin position="62"/>
        <end position="81"/>
    </location>
</feature>
<sequence length="188" mass="22006">MAGYKMEFFSEMTYDKVRPILKREYKKVQTLFKPDKDVQETKTKRVADETLLQESFKKLKAAEVSGSESTQEIPSNDPEEMTEQDICSKGLTEKTLLPYGTWFKRNLVQQFLLKIRRKHYRVHHVSSTRGHDIFMLIEKDYPLSNDVMILMLSGKLQVEEENEMAKDLVMKIFMEANKPMSRSLDTSP</sequence>
<protein>
    <submittedName>
        <fullName evidence="2">Uncharacterized protein</fullName>
    </submittedName>
</protein>
<name>A0A6L2JYV6_TANCI</name>
<organism evidence="2">
    <name type="scientific">Tanacetum cinerariifolium</name>
    <name type="common">Dalmatian daisy</name>
    <name type="synonym">Chrysanthemum cinerariifolium</name>
    <dbReference type="NCBI Taxonomy" id="118510"/>
    <lineage>
        <taxon>Eukaryota</taxon>
        <taxon>Viridiplantae</taxon>
        <taxon>Streptophyta</taxon>
        <taxon>Embryophyta</taxon>
        <taxon>Tracheophyta</taxon>
        <taxon>Spermatophyta</taxon>
        <taxon>Magnoliopsida</taxon>
        <taxon>eudicotyledons</taxon>
        <taxon>Gunneridae</taxon>
        <taxon>Pentapetalae</taxon>
        <taxon>asterids</taxon>
        <taxon>campanulids</taxon>
        <taxon>Asterales</taxon>
        <taxon>Asteraceae</taxon>
        <taxon>Asteroideae</taxon>
        <taxon>Anthemideae</taxon>
        <taxon>Anthemidinae</taxon>
        <taxon>Tanacetum</taxon>
    </lineage>
</organism>
<dbReference type="AlphaFoldDB" id="A0A6L2JYV6"/>
<proteinExistence type="predicted"/>
<accession>A0A6L2JYV6</accession>
<dbReference type="EMBL" id="BKCJ010001357">
    <property type="protein sequence ID" value="GEU40834.1"/>
    <property type="molecule type" value="Genomic_DNA"/>
</dbReference>
<comment type="caution">
    <text evidence="2">The sequence shown here is derived from an EMBL/GenBank/DDBJ whole genome shotgun (WGS) entry which is preliminary data.</text>
</comment>